<evidence type="ECO:0000256" key="1">
    <source>
        <dbReference type="ARBA" id="ARBA00022729"/>
    </source>
</evidence>
<feature type="domain" description="Solute-binding protein family 5" evidence="3">
    <location>
        <begin position="90"/>
        <end position="450"/>
    </location>
</feature>
<dbReference type="PANTHER" id="PTHR30290:SF38">
    <property type="entry name" value="D,D-DIPEPTIDE-BINDING PERIPLASMIC PROTEIN DDPA-RELATED"/>
    <property type="match status" value="1"/>
</dbReference>
<dbReference type="InterPro" id="IPR000914">
    <property type="entry name" value="SBP_5_dom"/>
</dbReference>
<keyword evidence="1 2" id="KW-0732">Signal</keyword>
<comment type="caution">
    <text evidence="4">The sequence shown here is derived from an EMBL/GenBank/DDBJ whole genome shotgun (WGS) entry which is preliminary data.</text>
</comment>
<evidence type="ECO:0000259" key="3">
    <source>
        <dbReference type="Pfam" id="PF00496"/>
    </source>
</evidence>
<name>A0A069RFS3_PEPLI</name>
<dbReference type="RefSeq" id="WP_038263026.1">
    <property type="nucleotide sequence ID" value="NZ_FSRH01000008.1"/>
</dbReference>
<sequence>MKKANRKIKAIISLILVTMLSMMFTACSSQEDAKPQEKAEGADSKFGGTITVAQKMTPPHLDSDKSTDWAISSIMNHVYEGLFEFDANFEPQPHLAASYEITDGGKVYDVKLREEVLFHNGKEMTSEDVEASFNRWIKNNDAGNMVAPYFDKLEVVGPYEVKFMFKEPYAPFISVLGSHVSNQKLVIRPKELVEKFGDNIMDEHIGTGPYKFVEWVPDQQVVLERFDDYVASEKPASGLAGERIAYADKIVIKSVPEQSTRLAGVQTGEFQFAEEIPQDQYEIVESDPNAEPVIVTPDGMEMVIINCGAAPFNNINARRALASAIDMEELGRMMIGNENFWNVDGCIYPKGTVWYQENSGKGVYNNYDPAKAKELLKEAGYDGTPIVIVSGQDDKVEKQGAIALKGMLEKAGFNVELQLFDRPTVVEKRSKKEGWNLHLSYFYMACPDPQVEGAWTGTNAWISNWDDEDSRAMDEIFARMMKETDKDKRFEIVKEFYDKTWETLPYIKTVEYSRMHISNSELKGYANSCQPFFWNTWIEEE</sequence>
<dbReference type="PIRSF" id="PIRSF002741">
    <property type="entry name" value="MppA"/>
    <property type="match status" value="1"/>
</dbReference>
<dbReference type="InterPro" id="IPR030678">
    <property type="entry name" value="Peptide/Ni-bd"/>
</dbReference>
<dbReference type="Pfam" id="PF00496">
    <property type="entry name" value="SBP_bac_5"/>
    <property type="match status" value="1"/>
</dbReference>
<protein>
    <submittedName>
        <fullName evidence="4">Putative peptide-binding periplasmic protein</fullName>
    </submittedName>
</protein>
<organism evidence="4 5">
    <name type="scientific">Peptoclostridium litorale DSM 5388</name>
    <dbReference type="NCBI Taxonomy" id="1121324"/>
    <lineage>
        <taxon>Bacteria</taxon>
        <taxon>Bacillati</taxon>
        <taxon>Bacillota</taxon>
        <taxon>Clostridia</taxon>
        <taxon>Peptostreptococcales</taxon>
        <taxon>Peptoclostridiaceae</taxon>
        <taxon>Peptoclostridium</taxon>
    </lineage>
</organism>
<dbReference type="OrthoDB" id="9772924at2"/>
<accession>A0A069RFS3</accession>
<feature type="chain" id="PRO_5039098075" evidence="2">
    <location>
        <begin position="29"/>
        <end position="541"/>
    </location>
</feature>
<dbReference type="CDD" id="cd08502">
    <property type="entry name" value="PBP2_NikA_DppA_OppA_like_16"/>
    <property type="match status" value="1"/>
</dbReference>
<gene>
    <name evidence="4" type="ORF">CLIT_8c00450</name>
</gene>
<dbReference type="STRING" id="1121324.CLIT_8c00450"/>
<feature type="signal peptide" evidence="2">
    <location>
        <begin position="1"/>
        <end position="28"/>
    </location>
</feature>
<dbReference type="PANTHER" id="PTHR30290">
    <property type="entry name" value="PERIPLASMIC BINDING COMPONENT OF ABC TRANSPORTER"/>
    <property type="match status" value="1"/>
</dbReference>
<dbReference type="InterPro" id="IPR039424">
    <property type="entry name" value="SBP_5"/>
</dbReference>
<proteinExistence type="predicted"/>
<keyword evidence="5" id="KW-1185">Reference proteome</keyword>
<evidence type="ECO:0000313" key="5">
    <source>
        <dbReference type="Proteomes" id="UP000027946"/>
    </source>
</evidence>
<evidence type="ECO:0000313" key="4">
    <source>
        <dbReference type="EMBL" id="KDR95876.1"/>
    </source>
</evidence>
<reference evidence="4 5" key="1">
    <citation type="submission" date="2014-03" db="EMBL/GenBank/DDBJ databases">
        <title>Genome sequence of Clostridium litorale W6, DSM 5388.</title>
        <authorList>
            <person name="Poehlein A."/>
            <person name="Jagirdar A."/>
            <person name="Khonsari B."/>
            <person name="Chibani C.M."/>
            <person name="Gutierrez Gutierrez D.A."/>
            <person name="Davydova E."/>
            <person name="Alghaithi H.S."/>
            <person name="Nair K.P."/>
            <person name="Dhamotharan K."/>
            <person name="Chandran L."/>
            <person name="G W."/>
            <person name="Daniel R."/>
        </authorList>
    </citation>
    <scope>NUCLEOTIDE SEQUENCE [LARGE SCALE GENOMIC DNA]</scope>
    <source>
        <strain evidence="4 5">W6</strain>
    </source>
</reference>
<dbReference type="PROSITE" id="PS51257">
    <property type="entry name" value="PROKAR_LIPOPROTEIN"/>
    <property type="match status" value="1"/>
</dbReference>
<dbReference type="Proteomes" id="UP000027946">
    <property type="component" value="Unassembled WGS sequence"/>
</dbReference>
<dbReference type="GO" id="GO:0042597">
    <property type="term" value="C:periplasmic space"/>
    <property type="evidence" value="ECO:0007669"/>
    <property type="project" value="UniProtKB-ARBA"/>
</dbReference>
<evidence type="ECO:0000256" key="2">
    <source>
        <dbReference type="SAM" id="SignalP"/>
    </source>
</evidence>
<dbReference type="eggNOG" id="COG0747">
    <property type="taxonomic scope" value="Bacteria"/>
</dbReference>
<dbReference type="GO" id="GO:1904680">
    <property type="term" value="F:peptide transmembrane transporter activity"/>
    <property type="evidence" value="ECO:0007669"/>
    <property type="project" value="TreeGrafter"/>
</dbReference>
<dbReference type="GO" id="GO:0043190">
    <property type="term" value="C:ATP-binding cassette (ABC) transporter complex"/>
    <property type="evidence" value="ECO:0007669"/>
    <property type="project" value="InterPro"/>
</dbReference>
<dbReference type="GO" id="GO:0015833">
    <property type="term" value="P:peptide transport"/>
    <property type="evidence" value="ECO:0007669"/>
    <property type="project" value="TreeGrafter"/>
</dbReference>
<dbReference type="SUPFAM" id="SSF53850">
    <property type="entry name" value="Periplasmic binding protein-like II"/>
    <property type="match status" value="1"/>
</dbReference>
<dbReference type="EMBL" id="JJMM01000008">
    <property type="protein sequence ID" value="KDR95876.1"/>
    <property type="molecule type" value="Genomic_DNA"/>
</dbReference>
<dbReference type="AlphaFoldDB" id="A0A069RFS3"/>
<dbReference type="Gene3D" id="3.40.190.10">
    <property type="entry name" value="Periplasmic binding protein-like II"/>
    <property type="match status" value="1"/>
</dbReference>
<dbReference type="Gene3D" id="3.10.105.10">
    <property type="entry name" value="Dipeptide-binding Protein, Domain 3"/>
    <property type="match status" value="1"/>
</dbReference>